<organism evidence="2 3">
    <name type="scientific">Fasciolopsis buskii</name>
    <dbReference type="NCBI Taxonomy" id="27845"/>
    <lineage>
        <taxon>Eukaryota</taxon>
        <taxon>Metazoa</taxon>
        <taxon>Spiralia</taxon>
        <taxon>Lophotrochozoa</taxon>
        <taxon>Platyhelminthes</taxon>
        <taxon>Trematoda</taxon>
        <taxon>Digenea</taxon>
        <taxon>Plagiorchiida</taxon>
        <taxon>Echinostomata</taxon>
        <taxon>Echinostomatoidea</taxon>
        <taxon>Fasciolidae</taxon>
        <taxon>Fasciolopsis</taxon>
    </lineage>
</organism>
<dbReference type="InterPro" id="IPR015590">
    <property type="entry name" value="Aldehyde_DH_dom"/>
</dbReference>
<dbReference type="OrthoDB" id="6275007at2759"/>
<feature type="domain" description="Aldehyde dehydrogenase" evidence="1">
    <location>
        <begin position="204"/>
        <end position="347"/>
    </location>
</feature>
<dbReference type="InterPro" id="IPR016163">
    <property type="entry name" value="Ald_DH_C"/>
</dbReference>
<keyword evidence="3" id="KW-1185">Reference proteome</keyword>
<dbReference type="SUPFAM" id="SSF53720">
    <property type="entry name" value="ALDH-like"/>
    <property type="match status" value="1"/>
</dbReference>
<dbReference type="Proteomes" id="UP000728185">
    <property type="component" value="Unassembled WGS sequence"/>
</dbReference>
<sequence length="644" mass="72134">MGSEIRSFLNSGNSVIRPIGVRLSANDKLGLFDLTWDSYSIKVYDAKDLLESAITSAKTFCYEAEVYAKFIQRLQEVLLKNLDLILSAYSKGTVDRAILENRLRRLDDLHHVPYECVKIPVILRVCDADSDALFHLSRLLHVLSAGYQEKYSAGVVLVCQCRHLLVLFHIVSLLIAECNPPSHIYSFIPISISQHITKQSFDSLVLVFKTADIDAAARSCLQSLSESKGTKRWKSKIILIEESVESHFVRRLKRIIEFPSERPRESSLSSFLLEPEVANSMSSYIRDLQESRGIKVIEPKDGNLTLGPVILTDVVPSFIKDLETFCMMPVACVLRFRTLKEAMSIASYVSATRSNRLVSFSEATGDSSLLGEVWSDSCSTAWRASSHLSACGVDTVFVNSPYREKTRVVYELLPDRPVFTFRETSVVMRNGEFISEITSLLTLGRRAQEIWYEQGFDAIQEKLRSLHGENPIMHVQHLSDALESAKCLTKSSYPVPIFPKIAKQNTVFESSFCYFPVGPIIMALSGTEDKEQSNSYILHIICALACGNSVLILIPNDAETDQFVQLVLCIQKSVPENLLLLHKYESMDESDLPSVLSSIRASGCYLLSENLKCSRNASPDVFGSLSFVRRATIFWSLAGDSFSD</sequence>
<accession>A0A8E0S446</accession>
<name>A0A8E0S446_9TREM</name>
<dbReference type="Gene3D" id="3.40.309.10">
    <property type="entry name" value="Aldehyde Dehydrogenase, Chain A, domain 2"/>
    <property type="match status" value="1"/>
</dbReference>
<dbReference type="GO" id="GO:0016620">
    <property type="term" value="F:oxidoreductase activity, acting on the aldehyde or oxo group of donors, NAD or NADP as acceptor"/>
    <property type="evidence" value="ECO:0007669"/>
    <property type="project" value="InterPro"/>
</dbReference>
<comment type="caution">
    <text evidence="2">The sequence shown here is derived from an EMBL/GenBank/DDBJ whole genome shotgun (WGS) entry which is preliminary data.</text>
</comment>
<dbReference type="EMBL" id="LUCM01003564">
    <property type="protein sequence ID" value="KAA0195627.1"/>
    <property type="molecule type" value="Genomic_DNA"/>
</dbReference>
<evidence type="ECO:0000259" key="1">
    <source>
        <dbReference type="Pfam" id="PF00171"/>
    </source>
</evidence>
<evidence type="ECO:0000313" key="2">
    <source>
        <dbReference type="EMBL" id="KAA0195627.1"/>
    </source>
</evidence>
<gene>
    <name evidence="2" type="ORF">FBUS_04706</name>
</gene>
<dbReference type="AlphaFoldDB" id="A0A8E0S446"/>
<dbReference type="InterPro" id="IPR016161">
    <property type="entry name" value="Ald_DH/histidinol_DH"/>
</dbReference>
<protein>
    <recommendedName>
        <fullName evidence="1">Aldehyde dehydrogenase domain-containing protein</fullName>
    </recommendedName>
</protein>
<reference evidence="2" key="1">
    <citation type="submission" date="2019-05" db="EMBL/GenBank/DDBJ databases">
        <title>Annotation for the trematode Fasciolopsis buski.</title>
        <authorList>
            <person name="Choi Y.-J."/>
        </authorList>
    </citation>
    <scope>NUCLEOTIDE SEQUENCE</scope>
    <source>
        <strain evidence="2">HT</strain>
        <tissue evidence="2">Whole worm</tissue>
    </source>
</reference>
<proteinExistence type="predicted"/>
<dbReference type="Pfam" id="PF00171">
    <property type="entry name" value="Aldedh"/>
    <property type="match status" value="1"/>
</dbReference>
<evidence type="ECO:0000313" key="3">
    <source>
        <dbReference type="Proteomes" id="UP000728185"/>
    </source>
</evidence>